<evidence type="ECO:0000256" key="1">
    <source>
        <dbReference type="SAM" id="MobiDB-lite"/>
    </source>
</evidence>
<dbReference type="WBParaSite" id="HCON_00133610-00001">
    <property type="protein sequence ID" value="HCON_00133610-00001"/>
    <property type="gene ID" value="HCON_00133610"/>
</dbReference>
<evidence type="ECO:0000313" key="3">
    <source>
        <dbReference type="Proteomes" id="UP000025227"/>
    </source>
</evidence>
<keyword evidence="2" id="KW-1133">Transmembrane helix</keyword>
<dbReference type="OMA" id="IGSKHIN"/>
<evidence type="ECO:0000256" key="2">
    <source>
        <dbReference type="SAM" id="Phobius"/>
    </source>
</evidence>
<proteinExistence type="predicted"/>
<keyword evidence="2" id="KW-0812">Transmembrane</keyword>
<name>A0A7I4YQG5_HAECO</name>
<feature type="compositionally biased region" description="Polar residues" evidence="1">
    <location>
        <begin position="107"/>
        <end position="129"/>
    </location>
</feature>
<feature type="compositionally biased region" description="Basic and acidic residues" evidence="1">
    <location>
        <begin position="52"/>
        <end position="76"/>
    </location>
</feature>
<feature type="transmembrane region" description="Helical" evidence="2">
    <location>
        <begin position="273"/>
        <end position="297"/>
    </location>
</feature>
<feature type="compositionally biased region" description="Basic residues" evidence="1">
    <location>
        <begin position="87"/>
        <end position="100"/>
    </location>
</feature>
<feature type="compositionally biased region" description="Acidic residues" evidence="1">
    <location>
        <begin position="225"/>
        <end position="246"/>
    </location>
</feature>
<feature type="region of interest" description="Disordered" evidence="1">
    <location>
        <begin position="44"/>
        <end position="256"/>
    </location>
</feature>
<accession>A0A7I4YQG5</accession>
<keyword evidence="3" id="KW-1185">Reference proteome</keyword>
<feature type="region of interest" description="Disordered" evidence="1">
    <location>
        <begin position="310"/>
        <end position="362"/>
    </location>
</feature>
<dbReference type="AlphaFoldDB" id="A0A7I4YQG5"/>
<feature type="compositionally biased region" description="Polar residues" evidence="1">
    <location>
        <begin position="139"/>
        <end position="169"/>
    </location>
</feature>
<protein>
    <submittedName>
        <fullName evidence="4">Si:ch211-119d14.3</fullName>
    </submittedName>
</protein>
<reference evidence="4" key="1">
    <citation type="submission" date="2020-12" db="UniProtKB">
        <authorList>
            <consortium name="WormBaseParasite"/>
        </authorList>
    </citation>
    <scope>IDENTIFICATION</scope>
    <source>
        <strain evidence="4">MHco3</strain>
    </source>
</reference>
<keyword evidence="2" id="KW-0472">Membrane</keyword>
<evidence type="ECO:0000313" key="4">
    <source>
        <dbReference type="WBParaSite" id="HCON_00133610-00001"/>
    </source>
</evidence>
<dbReference type="Proteomes" id="UP000025227">
    <property type="component" value="Unplaced"/>
</dbReference>
<organism evidence="3 4">
    <name type="scientific">Haemonchus contortus</name>
    <name type="common">Barber pole worm</name>
    <dbReference type="NCBI Taxonomy" id="6289"/>
    <lineage>
        <taxon>Eukaryota</taxon>
        <taxon>Metazoa</taxon>
        <taxon>Ecdysozoa</taxon>
        <taxon>Nematoda</taxon>
        <taxon>Chromadorea</taxon>
        <taxon>Rhabditida</taxon>
        <taxon>Rhabditina</taxon>
        <taxon>Rhabditomorpha</taxon>
        <taxon>Strongyloidea</taxon>
        <taxon>Trichostrongylidae</taxon>
        <taxon>Haemonchus</taxon>
    </lineage>
</organism>
<sequence>MKEFPSLRLEAYLLVCALITSFERNNHCAADLTPFEGEELRAITQESQQDSGVDHDSKGFRFRRLENSGNDYEKMFRGMGLGPPPKKGPKGQKTRPPRKGSSRENSPEMNPTQSSPLNLTDEASNSSVSGDEHHGLLTSPGTLAQKSSAEVAATQYSPTTKAQTQQSSKRIWISPKPYTSRTRPPTSSPRRETPTQKITGSKASEKSTESSKETETLLPTIESTEGTEEPETDETETEATYETDEGIGEHTPGLLVAGKGEHSTQIGSKHINYAVIVLLLCGLVVICQLGLLTFLLTKFIIAVKDEMVPTDKEKKPKKTKKAKSKEDTKTKGKGKGKKSSPAPLPSPSGEPKKSSETETGEA</sequence>
<feature type="compositionally biased region" description="Low complexity" evidence="1">
    <location>
        <begin position="174"/>
        <end position="185"/>
    </location>
</feature>
<dbReference type="OrthoDB" id="10579626at2759"/>
<feature type="compositionally biased region" description="Basic and acidic residues" evidence="1">
    <location>
        <begin position="203"/>
        <end position="215"/>
    </location>
</feature>